<feature type="domain" description="USP" evidence="4">
    <location>
        <begin position="16"/>
        <end position="559"/>
    </location>
</feature>
<dbReference type="Pfam" id="PF00443">
    <property type="entry name" value="UCH"/>
    <property type="match status" value="1"/>
</dbReference>
<comment type="catalytic activity">
    <reaction evidence="1">
        <text>Thiol-dependent hydrolysis of ester, thioester, amide, peptide and isopeptide bonds formed by the C-terminal Gly of ubiquitin (a 76-residue protein attached to proteins as an intracellular targeting signal).</text>
        <dbReference type="EC" id="3.4.19.12"/>
    </reaction>
</comment>
<reference evidence="7" key="3">
    <citation type="submission" date="2022-06" db="UniProtKB">
        <authorList>
            <consortium name="EnsemblMetazoa"/>
        </authorList>
    </citation>
    <scope>IDENTIFICATION</scope>
</reference>
<evidence type="ECO:0000259" key="4">
    <source>
        <dbReference type="PROSITE" id="PS50235"/>
    </source>
</evidence>
<dbReference type="SUPFAM" id="SSF54001">
    <property type="entry name" value="Cysteine proteinases"/>
    <property type="match status" value="1"/>
</dbReference>
<dbReference type="SUPFAM" id="SSF143791">
    <property type="entry name" value="DUSP-like"/>
    <property type="match status" value="1"/>
</dbReference>
<dbReference type="InterPro" id="IPR001394">
    <property type="entry name" value="Peptidase_C19_UCH"/>
</dbReference>
<proteinExistence type="predicted"/>
<dbReference type="AlphaFoldDB" id="A0A834RE43"/>
<dbReference type="GO" id="GO:0004843">
    <property type="term" value="F:cysteine-type deubiquitinase activity"/>
    <property type="evidence" value="ECO:0007669"/>
    <property type="project" value="UniProtKB-EC"/>
</dbReference>
<accession>A0A834RE43</accession>
<dbReference type="PROSITE" id="PS00973">
    <property type="entry name" value="USP_2"/>
    <property type="match status" value="1"/>
</dbReference>
<dbReference type="EnsemblMetazoa" id="SSS_1615s_mrna">
    <property type="protein sequence ID" value="KAF7494936.1"/>
    <property type="gene ID" value="SSS_1615"/>
</dbReference>
<feature type="compositionally biased region" description="Basic residues" evidence="3">
    <location>
        <begin position="1143"/>
        <end position="1156"/>
    </location>
</feature>
<feature type="domain" description="DUSP" evidence="5">
    <location>
        <begin position="779"/>
        <end position="1052"/>
    </location>
</feature>
<dbReference type="InterPro" id="IPR038765">
    <property type="entry name" value="Papain-like_cys_pep_sf"/>
</dbReference>
<evidence type="ECO:0000259" key="5">
    <source>
        <dbReference type="PROSITE" id="PS51283"/>
    </source>
</evidence>
<dbReference type="PANTHER" id="PTHR21646:SF86">
    <property type="entry name" value="UBIQUITIN CARBOXYL-TERMINAL HYDROLASE"/>
    <property type="match status" value="1"/>
</dbReference>
<name>A0A834RE43_SARSC</name>
<dbReference type="EMBL" id="WVUK01000051">
    <property type="protein sequence ID" value="KAF7494936.1"/>
    <property type="molecule type" value="Genomic_DNA"/>
</dbReference>
<dbReference type="InterPro" id="IPR050185">
    <property type="entry name" value="Ub_carboxyl-term_hydrolase"/>
</dbReference>
<feature type="region of interest" description="Disordered" evidence="3">
    <location>
        <begin position="73"/>
        <end position="104"/>
    </location>
</feature>
<dbReference type="GO" id="GO:0016579">
    <property type="term" value="P:protein deubiquitination"/>
    <property type="evidence" value="ECO:0007669"/>
    <property type="project" value="InterPro"/>
</dbReference>
<organism evidence="6">
    <name type="scientific">Sarcoptes scabiei</name>
    <name type="common">Itch mite</name>
    <name type="synonym">Acarus scabiei</name>
    <dbReference type="NCBI Taxonomy" id="52283"/>
    <lineage>
        <taxon>Eukaryota</taxon>
        <taxon>Metazoa</taxon>
        <taxon>Ecdysozoa</taxon>
        <taxon>Arthropoda</taxon>
        <taxon>Chelicerata</taxon>
        <taxon>Arachnida</taxon>
        <taxon>Acari</taxon>
        <taxon>Acariformes</taxon>
        <taxon>Sarcoptiformes</taxon>
        <taxon>Astigmata</taxon>
        <taxon>Psoroptidia</taxon>
        <taxon>Sarcoptoidea</taxon>
        <taxon>Sarcoptidae</taxon>
        <taxon>Sarcoptinae</taxon>
        <taxon>Sarcoptes</taxon>
    </lineage>
</organism>
<dbReference type="EC" id="3.4.19.12" evidence="2"/>
<feature type="region of interest" description="Disordered" evidence="3">
    <location>
        <begin position="971"/>
        <end position="996"/>
    </location>
</feature>
<keyword evidence="6" id="KW-0378">Hydrolase</keyword>
<evidence type="ECO:0000256" key="2">
    <source>
        <dbReference type="ARBA" id="ARBA00012759"/>
    </source>
</evidence>
<dbReference type="Proteomes" id="UP000070412">
    <property type="component" value="Unassembled WGS sequence"/>
</dbReference>
<dbReference type="InterPro" id="IPR028889">
    <property type="entry name" value="USP"/>
</dbReference>
<dbReference type="Gene3D" id="3.30.2230.10">
    <property type="entry name" value="DUSP-like"/>
    <property type="match status" value="1"/>
</dbReference>
<dbReference type="InterPro" id="IPR006615">
    <property type="entry name" value="Pept_C19_DUSP"/>
</dbReference>
<feature type="compositionally biased region" description="Low complexity" evidence="3">
    <location>
        <begin position="73"/>
        <end position="90"/>
    </location>
</feature>
<keyword evidence="8" id="KW-1185">Reference proteome</keyword>
<protein>
    <recommendedName>
        <fullName evidence="2">ubiquitinyl hydrolase 1</fullName>
        <ecNumber evidence="2">3.4.19.12</ecNumber>
    </recommendedName>
</protein>
<dbReference type="Gene3D" id="3.90.70.10">
    <property type="entry name" value="Cysteine proteinases"/>
    <property type="match status" value="1"/>
</dbReference>
<dbReference type="PROSITE" id="PS50235">
    <property type="entry name" value="USP_3"/>
    <property type="match status" value="1"/>
</dbReference>
<evidence type="ECO:0000256" key="3">
    <source>
        <dbReference type="SAM" id="MobiDB-lite"/>
    </source>
</evidence>
<reference evidence="6" key="2">
    <citation type="submission" date="2020-01" db="EMBL/GenBank/DDBJ databases">
        <authorList>
            <person name="Korhonen P.K.K."/>
            <person name="Guangxu M.G."/>
            <person name="Wang T.W."/>
            <person name="Stroehlein A.J.S."/>
            <person name="Young N.D."/>
            <person name="Ang C.-S.A."/>
            <person name="Fernando D.W.F."/>
            <person name="Lu H.L."/>
            <person name="Taylor S.T."/>
            <person name="Ehtesham M.E.M."/>
            <person name="Najaraj S.H.N."/>
            <person name="Harsha G.H.G."/>
            <person name="Madugundu A.M."/>
            <person name="Renuse S.R."/>
            <person name="Holt D.H."/>
            <person name="Pandey A.P."/>
            <person name="Papenfuss A.P."/>
            <person name="Gasser R.B.G."/>
            <person name="Fischer K.F."/>
        </authorList>
    </citation>
    <scope>NUCLEOTIDE SEQUENCE</scope>
    <source>
        <strain evidence="6">SSS_KF_BRIS2020</strain>
    </source>
</reference>
<evidence type="ECO:0000313" key="7">
    <source>
        <dbReference type="EnsemblMetazoa" id="KAF7494936.1"/>
    </source>
</evidence>
<dbReference type="OrthoDB" id="6514510at2759"/>
<dbReference type="InterPro" id="IPR018200">
    <property type="entry name" value="USP_CS"/>
</dbReference>
<dbReference type="PROSITE" id="PS00972">
    <property type="entry name" value="USP_1"/>
    <property type="match status" value="1"/>
</dbReference>
<feature type="compositionally biased region" description="Acidic residues" evidence="3">
    <location>
        <begin position="93"/>
        <end position="102"/>
    </location>
</feature>
<gene>
    <name evidence="6" type="ORF">SSS_1615</name>
</gene>
<dbReference type="PROSITE" id="PS51283">
    <property type="entry name" value="DUSP"/>
    <property type="match status" value="1"/>
</dbReference>
<dbReference type="PANTHER" id="PTHR21646">
    <property type="entry name" value="UBIQUITIN CARBOXYL-TERMINAL HYDROLASE"/>
    <property type="match status" value="1"/>
</dbReference>
<evidence type="ECO:0000313" key="8">
    <source>
        <dbReference type="Proteomes" id="UP000070412"/>
    </source>
</evidence>
<evidence type="ECO:0000256" key="1">
    <source>
        <dbReference type="ARBA" id="ARBA00000707"/>
    </source>
</evidence>
<reference evidence="8" key="1">
    <citation type="journal article" date="2020" name="PLoS Negl. Trop. Dis.">
        <title>High-quality nuclear genome for Sarcoptes scabiei-A critical resource for a neglected parasite.</title>
        <authorList>
            <person name="Korhonen P.K."/>
            <person name="Gasser R.B."/>
            <person name="Ma G."/>
            <person name="Wang T."/>
            <person name="Stroehlein A.J."/>
            <person name="Young N.D."/>
            <person name="Ang C.S."/>
            <person name="Fernando D.D."/>
            <person name="Lu H.C."/>
            <person name="Taylor S."/>
            <person name="Reynolds S.L."/>
            <person name="Mofiz E."/>
            <person name="Najaraj S.H."/>
            <person name="Gowda H."/>
            <person name="Madugundu A."/>
            <person name="Renuse S."/>
            <person name="Holt D."/>
            <person name="Pandey A."/>
            <person name="Papenfuss A.T."/>
            <person name="Fischer K."/>
        </authorList>
    </citation>
    <scope>NUCLEOTIDE SEQUENCE [LARGE SCALE GENOMIC DNA]</scope>
</reference>
<feature type="region of interest" description="Disordered" evidence="3">
    <location>
        <begin position="1132"/>
        <end position="1164"/>
    </location>
</feature>
<dbReference type="InterPro" id="IPR035927">
    <property type="entry name" value="DUSP-like_sf"/>
</dbReference>
<sequence>MGDDEAFWIRNTKGLKGLRNLGNTCYINAALQALANIKPLRVYFMETYLRKLRLQSDSSIDELFSHLITSMWSSNKSSSSNQSHKQSNSQRNEDDDDDDVIDNDGVARHRNQSFDSNVILCAFVSYIWKRYPLFHPGDQHDSHEFLQCLLSELHDSLKIPYDPLLRSKQVELKNFDPNLKRIAEELMESDNDDAEEYESKINEFIRISNSNLEGKKSIKLSKSEEHNSNQANRSEISSSFTMPILHRPDQLCCPVGIENHNFNDLDHQEESKPKLKFKSIISDIFGGVLENTIRCSNCNKNSTLYETFFNLSIPIAAIDRAIQNKIQNSLIHPLRIGSSSNSASFPTTLSSRSLFQIDSSNATIVGKTINFALETFQYYYSNFWSWLDWFFSLMKTPSIDLIDCLEAFFNPELLENENRYYCENCKKLCNGIKTIRVKRSPEILVMHLNRYQSSNSFIRKITSQLNFPLCDLSLKSFQVSSSSSRSRNSTIHNDDDLYDLIAIICHNGTQVTNGHYVCYALNGKSMEWFEFDDITVSHISKDQILSMASSAYMLFYQLNEQKSQSQKALEIIYDMEKLWIQKMRDCTFLERLFSNQNNFFYFSFNSYKPALDSASINIKSFVLNKHWINSFLSTYNPGPIDNNEMICLHQSIRPSEFLFFNSTTLPVIEPVGQFLWLLYGGGPILNNKNPILVCTECSSSMEFLDYQRKNEFEYFFHCQSQQQMFRKLKLKSTDLLITLKSEENVNAIQSFLEKKIEQKSLIIEEIDTSAPSELDQNPHETTEDDAMVERSLNDNTCPSYYLISSEWMCKWLCFVNLRYDQSIVPARDRQLYLLLEQFLKCSKQSDQDGNDGYVRKITLQCDLIHPPICSIIRTLTATYAKNQTQLGSAEQMLDQIDLDLHTIRPPDRIDNWSLFGMRQRIIIENQRRQQLKRPSIFFSDNIDGCDGNDETVLQQNFALLREYLENINEKIPINSDGGDDDDDSNDVDVFNGPGDVDSNEEKNQFQYKFSFRSQKNLNEESSCVFYLISAEFWHLFHDIYQGGPIIMFDSMLNKFIVQVTHSDLHWFYLKHLSSIDDIEDRSDSCANIDLTRENDDENSTIEKEQEQNEINLIQEEKSDDFEVETPLTTMIEHQSASSSSSLLRKRKNRRKLKSKKVPPTSDDNVFDVNEKVFDSIHQEEIVVEDEKNE</sequence>
<evidence type="ECO:0000313" key="6">
    <source>
        <dbReference type="EMBL" id="KAF7494936.1"/>
    </source>
</evidence>
<feature type="compositionally biased region" description="Acidic residues" evidence="3">
    <location>
        <begin position="977"/>
        <end position="986"/>
    </location>
</feature>